<feature type="compositionally biased region" description="Low complexity" evidence="1">
    <location>
        <begin position="52"/>
        <end position="66"/>
    </location>
</feature>
<feature type="region of interest" description="Disordered" evidence="1">
    <location>
        <begin position="1"/>
        <end position="26"/>
    </location>
</feature>
<evidence type="ECO:0000256" key="1">
    <source>
        <dbReference type="SAM" id="MobiDB-lite"/>
    </source>
</evidence>
<feature type="region of interest" description="Disordered" evidence="1">
    <location>
        <begin position="50"/>
        <end position="74"/>
    </location>
</feature>
<organism evidence="2 3">
    <name type="scientific">Aspergillus glaucus CBS 516.65</name>
    <dbReference type="NCBI Taxonomy" id="1160497"/>
    <lineage>
        <taxon>Eukaryota</taxon>
        <taxon>Fungi</taxon>
        <taxon>Dikarya</taxon>
        <taxon>Ascomycota</taxon>
        <taxon>Pezizomycotina</taxon>
        <taxon>Eurotiomycetes</taxon>
        <taxon>Eurotiomycetidae</taxon>
        <taxon>Eurotiales</taxon>
        <taxon>Aspergillaceae</taxon>
        <taxon>Aspergillus</taxon>
        <taxon>Aspergillus subgen. Aspergillus</taxon>
    </lineage>
</organism>
<name>A0A1L9VZV8_ASPGL</name>
<evidence type="ECO:0008006" key="4">
    <source>
        <dbReference type="Google" id="ProtNLM"/>
    </source>
</evidence>
<evidence type="ECO:0000313" key="2">
    <source>
        <dbReference type="EMBL" id="OJJ89460.1"/>
    </source>
</evidence>
<dbReference type="RefSeq" id="XP_022406122.1">
    <property type="nucleotide sequence ID" value="XM_022544019.1"/>
</dbReference>
<proteinExistence type="predicted"/>
<dbReference type="OrthoDB" id="5413281at2759"/>
<dbReference type="Proteomes" id="UP000184300">
    <property type="component" value="Unassembled WGS sequence"/>
</dbReference>
<evidence type="ECO:0000313" key="3">
    <source>
        <dbReference type="Proteomes" id="UP000184300"/>
    </source>
</evidence>
<accession>A0A1L9VZV8</accession>
<keyword evidence="3" id="KW-1185">Reference proteome</keyword>
<feature type="compositionally biased region" description="Acidic residues" evidence="1">
    <location>
        <begin position="1"/>
        <end position="14"/>
    </location>
</feature>
<dbReference type="GeneID" id="34460280"/>
<dbReference type="EMBL" id="KV878888">
    <property type="protein sequence ID" value="OJJ89460.1"/>
    <property type="molecule type" value="Genomic_DNA"/>
</dbReference>
<dbReference type="STRING" id="1160497.A0A1L9VZV8"/>
<protein>
    <recommendedName>
        <fullName evidence="4">SWIM-type domain-containing protein</fullName>
    </recommendedName>
</protein>
<gene>
    <name evidence="2" type="ORF">ASPGLDRAFT_31158</name>
</gene>
<sequence length="293" mass="32601">MEIPDSDDEEEELLPDTIQNEYPKLQNKPISSPVQFVERILFQLNNISSTPQQHHNQQQQHEQQQNPFSTLSKPQASQVKPLMLTLHCLFPNELLLALDILDRGLVRRLVRGNQEEVCDLEIDTPSPSSFPHGLFSSQVPLVENSGREPVEDVFLVISAASSASIFTSTTTRQEGVKGYEVRLSAWNCTCPTFIFSAFRGETDSGESHHHDQSDDDYIYGNSASVAEQGCARTYHFGGTLTRGPTRLSPPSCKHLLACFLFVRCPRFFGTGEGAEPYRVSAKELAGWCAGWGG</sequence>
<dbReference type="VEuPathDB" id="FungiDB:ASPGLDRAFT_31158"/>
<dbReference type="AlphaFoldDB" id="A0A1L9VZV8"/>
<reference evidence="3" key="1">
    <citation type="journal article" date="2017" name="Genome Biol.">
        <title>Comparative genomics reveals high biological diversity and specific adaptations in the industrially and medically important fungal genus Aspergillus.</title>
        <authorList>
            <person name="de Vries R.P."/>
            <person name="Riley R."/>
            <person name="Wiebenga A."/>
            <person name="Aguilar-Osorio G."/>
            <person name="Amillis S."/>
            <person name="Uchima C.A."/>
            <person name="Anderluh G."/>
            <person name="Asadollahi M."/>
            <person name="Askin M."/>
            <person name="Barry K."/>
            <person name="Battaglia E."/>
            <person name="Bayram O."/>
            <person name="Benocci T."/>
            <person name="Braus-Stromeyer S.A."/>
            <person name="Caldana C."/>
            <person name="Canovas D."/>
            <person name="Cerqueira G.C."/>
            <person name="Chen F."/>
            <person name="Chen W."/>
            <person name="Choi C."/>
            <person name="Clum A."/>
            <person name="Dos Santos R.A."/>
            <person name="Damasio A.R."/>
            <person name="Diallinas G."/>
            <person name="Emri T."/>
            <person name="Fekete E."/>
            <person name="Flipphi M."/>
            <person name="Freyberg S."/>
            <person name="Gallo A."/>
            <person name="Gournas C."/>
            <person name="Habgood R."/>
            <person name="Hainaut M."/>
            <person name="Harispe M.L."/>
            <person name="Henrissat B."/>
            <person name="Hilden K.S."/>
            <person name="Hope R."/>
            <person name="Hossain A."/>
            <person name="Karabika E."/>
            <person name="Karaffa L."/>
            <person name="Karanyi Z."/>
            <person name="Krasevec N."/>
            <person name="Kuo A."/>
            <person name="Kusch H."/>
            <person name="LaButti K."/>
            <person name="Lagendijk E.L."/>
            <person name="Lapidus A."/>
            <person name="Levasseur A."/>
            <person name="Lindquist E."/>
            <person name="Lipzen A."/>
            <person name="Logrieco A.F."/>
            <person name="MacCabe A."/>
            <person name="Maekelae M.R."/>
            <person name="Malavazi I."/>
            <person name="Melin P."/>
            <person name="Meyer V."/>
            <person name="Mielnichuk N."/>
            <person name="Miskei M."/>
            <person name="Molnar A.P."/>
            <person name="Mule G."/>
            <person name="Ngan C.Y."/>
            <person name="Orejas M."/>
            <person name="Orosz E."/>
            <person name="Ouedraogo J.P."/>
            <person name="Overkamp K.M."/>
            <person name="Park H.-S."/>
            <person name="Perrone G."/>
            <person name="Piumi F."/>
            <person name="Punt P.J."/>
            <person name="Ram A.F."/>
            <person name="Ramon A."/>
            <person name="Rauscher S."/>
            <person name="Record E."/>
            <person name="Riano-Pachon D.M."/>
            <person name="Robert V."/>
            <person name="Roehrig J."/>
            <person name="Ruller R."/>
            <person name="Salamov A."/>
            <person name="Salih N.S."/>
            <person name="Samson R.A."/>
            <person name="Sandor E."/>
            <person name="Sanguinetti M."/>
            <person name="Schuetze T."/>
            <person name="Sepcic K."/>
            <person name="Shelest E."/>
            <person name="Sherlock G."/>
            <person name="Sophianopoulou V."/>
            <person name="Squina F.M."/>
            <person name="Sun H."/>
            <person name="Susca A."/>
            <person name="Todd R.B."/>
            <person name="Tsang A."/>
            <person name="Unkles S.E."/>
            <person name="van de Wiele N."/>
            <person name="van Rossen-Uffink D."/>
            <person name="Oliveira J.V."/>
            <person name="Vesth T.C."/>
            <person name="Visser J."/>
            <person name="Yu J.-H."/>
            <person name="Zhou M."/>
            <person name="Andersen M.R."/>
            <person name="Archer D.B."/>
            <person name="Baker S.E."/>
            <person name="Benoit I."/>
            <person name="Brakhage A.A."/>
            <person name="Braus G.H."/>
            <person name="Fischer R."/>
            <person name="Frisvad J.C."/>
            <person name="Goldman G.H."/>
            <person name="Houbraken J."/>
            <person name="Oakley B."/>
            <person name="Pocsi I."/>
            <person name="Scazzocchio C."/>
            <person name="Seiboth B."/>
            <person name="vanKuyk P.A."/>
            <person name="Wortman J."/>
            <person name="Dyer P.S."/>
            <person name="Grigoriev I.V."/>
        </authorList>
    </citation>
    <scope>NUCLEOTIDE SEQUENCE [LARGE SCALE GENOMIC DNA]</scope>
    <source>
        <strain evidence="3">CBS 516.65</strain>
    </source>
</reference>